<evidence type="ECO:0000256" key="6">
    <source>
        <dbReference type="ARBA" id="ARBA00012102"/>
    </source>
</evidence>
<comment type="cofactor">
    <cofactor evidence="16">
        <name>NH4(+)</name>
        <dbReference type="ChEBI" id="CHEBI:28938"/>
    </cofactor>
    <cofactor evidence="16">
        <name>K(+)</name>
        <dbReference type="ChEBI" id="CHEBI:29103"/>
    </cofactor>
    <text evidence="16">A monovalent cation. Ammonium or potassium.</text>
</comment>
<evidence type="ECO:0000256" key="12">
    <source>
        <dbReference type="ARBA" id="ARBA00022958"/>
    </source>
</evidence>
<evidence type="ECO:0000256" key="4">
    <source>
        <dbReference type="ARBA" id="ARBA00005225"/>
    </source>
</evidence>
<evidence type="ECO:0000256" key="10">
    <source>
        <dbReference type="ARBA" id="ARBA00022777"/>
    </source>
</evidence>
<dbReference type="NCBIfam" id="NF009855">
    <property type="entry name" value="PRK13321.1"/>
    <property type="match status" value="1"/>
</dbReference>
<evidence type="ECO:0000256" key="5">
    <source>
        <dbReference type="ARBA" id="ARBA00011738"/>
    </source>
</evidence>
<keyword evidence="7 16" id="KW-0963">Cytoplasm</keyword>
<name>A0ABN0YF94_9CAUL</name>
<evidence type="ECO:0000313" key="17">
    <source>
        <dbReference type="EMBL" id="GAA0393534.1"/>
    </source>
</evidence>
<keyword evidence="9 16" id="KW-0547">Nucleotide-binding</keyword>
<comment type="similarity">
    <text evidence="14 16">Belongs to the type III pantothenate kinase family.</text>
</comment>
<sequence>MLLAIEQGNTNTLFAVHDGNEWIAQWRTATEATRTADEYAVWLHQLFELMSAKTGNRLAMTDMDGCIISSVVPQSIFNLRNLSRRYLEVEPLVIGENAELGIEVRIPKPSEAGADRLVNAIGALTAYSGDLLLIDSGTATTFDIVSAGDTPGAGAFEGGVIAPGINLSVQALHEAAAKLPRIAIQRPSVVIGRDTVTSMQSGVFWGYVGLIDGLVTRIKAEWGRPMTVVGTGGVASLFEGASTTIDRFDPDLTIRGLLEIWRRNNLR</sequence>
<reference evidence="17 18" key="1">
    <citation type="journal article" date="2019" name="Int. J. Syst. Evol. Microbiol.">
        <title>The Global Catalogue of Microorganisms (GCM) 10K type strain sequencing project: providing services to taxonomists for standard genome sequencing and annotation.</title>
        <authorList>
            <consortium name="The Broad Institute Genomics Platform"/>
            <consortium name="The Broad Institute Genome Sequencing Center for Infectious Disease"/>
            <person name="Wu L."/>
            <person name="Ma J."/>
        </authorList>
    </citation>
    <scope>NUCLEOTIDE SEQUENCE [LARGE SCALE GENOMIC DNA]</scope>
    <source>
        <strain evidence="17 18">JCM 13476</strain>
    </source>
</reference>
<organism evidence="17 18">
    <name type="scientific">Brevundimonas terrae</name>
    <dbReference type="NCBI Taxonomy" id="363631"/>
    <lineage>
        <taxon>Bacteria</taxon>
        <taxon>Pseudomonadati</taxon>
        <taxon>Pseudomonadota</taxon>
        <taxon>Alphaproteobacteria</taxon>
        <taxon>Caulobacterales</taxon>
        <taxon>Caulobacteraceae</taxon>
        <taxon>Brevundimonas</taxon>
    </lineage>
</organism>
<comment type="function">
    <text evidence="16">Catalyzes the phosphorylation of pantothenate (Pan), the first step in CoA biosynthesis.</text>
</comment>
<dbReference type="Gene3D" id="3.30.420.40">
    <property type="match status" value="2"/>
</dbReference>
<dbReference type="SUPFAM" id="SSF53067">
    <property type="entry name" value="Actin-like ATPase domain"/>
    <property type="match status" value="2"/>
</dbReference>
<protein>
    <recommendedName>
        <fullName evidence="15 16">Type III pantothenate kinase</fullName>
        <ecNumber evidence="6 16">2.7.1.33</ecNumber>
    </recommendedName>
    <alternativeName>
        <fullName evidence="16">PanK-III</fullName>
    </alternativeName>
    <alternativeName>
        <fullName evidence="16">Pantothenic acid kinase</fullName>
    </alternativeName>
</protein>
<keyword evidence="13 16" id="KW-0173">Coenzyme A biosynthesis</keyword>
<feature type="binding site" evidence="16">
    <location>
        <begin position="6"/>
        <end position="13"/>
    </location>
    <ligand>
        <name>ATP</name>
        <dbReference type="ChEBI" id="CHEBI:30616"/>
    </ligand>
</feature>
<evidence type="ECO:0000256" key="16">
    <source>
        <dbReference type="HAMAP-Rule" id="MF_01274"/>
    </source>
</evidence>
<evidence type="ECO:0000256" key="14">
    <source>
        <dbReference type="ARBA" id="ARBA00038036"/>
    </source>
</evidence>
<dbReference type="NCBIfam" id="NF009848">
    <property type="entry name" value="PRK13318.1-6"/>
    <property type="match status" value="1"/>
</dbReference>
<feature type="binding site" evidence="16">
    <location>
        <position position="195"/>
    </location>
    <ligand>
        <name>substrate</name>
    </ligand>
</feature>
<accession>A0ABN0YF94</accession>
<dbReference type="InterPro" id="IPR004619">
    <property type="entry name" value="Type_III_PanK"/>
</dbReference>
<evidence type="ECO:0000256" key="11">
    <source>
        <dbReference type="ARBA" id="ARBA00022840"/>
    </source>
</evidence>
<dbReference type="InterPro" id="IPR043129">
    <property type="entry name" value="ATPase_NBD"/>
</dbReference>
<dbReference type="HAMAP" id="MF_01274">
    <property type="entry name" value="Pantothen_kinase_3"/>
    <property type="match status" value="1"/>
</dbReference>
<comment type="catalytic activity">
    <reaction evidence="1 16">
        <text>(R)-pantothenate + ATP = (R)-4'-phosphopantothenate + ADP + H(+)</text>
        <dbReference type="Rhea" id="RHEA:16373"/>
        <dbReference type="ChEBI" id="CHEBI:10986"/>
        <dbReference type="ChEBI" id="CHEBI:15378"/>
        <dbReference type="ChEBI" id="CHEBI:29032"/>
        <dbReference type="ChEBI" id="CHEBI:30616"/>
        <dbReference type="ChEBI" id="CHEBI:456216"/>
        <dbReference type="EC" id="2.7.1.33"/>
    </reaction>
</comment>
<comment type="pathway">
    <text evidence="4 16">Cofactor biosynthesis; coenzyme A biosynthesis; CoA from (R)-pantothenate: step 1/5.</text>
</comment>
<feature type="binding site" evidence="16">
    <location>
        <begin position="113"/>
        <end position="116"/>
    </location>
    <ligand>
        <name>substrate</name>
    </ligand>
</feature>
<dbReference type="PANTHER" id="PTHR34265:SF1">
    <property type="entry name" value="TYPE III PANTOTHENATE KINASE"/>
    <property type="match status" value="1"/>
</dbReference>
<comment type="cofactor">
    <cofactor evidence="2">
        <name>K(+)</name>
        <dbReference type="ChEBI" id="CHEBI:29103"/>
    </cofactor>
</comment>
<proteinExistence type="inferred from homology"/>
<dbReference type="Proteomes" id="UP001500791">
    <property type="component" value="Unassembled WGS sequence"/>
</dbReference>
<evidence type="ECO:0000256" key="1">
    <source>
        <dbReference type="ARBA" id="ARBA00001206"/>
    </source>
</evidence>
<dbReference type="Pfam" id="PF03309">
    <property type="entry name" value="Pan_kinase"/>
    <property type="match status" value="1"/>
</dbReference>
<dbReference type="CDD" id="cd24015">
    <property type="entry name" value="ASKHA_NBD_PanK-III"/>
    <property type="match status" value="1"/>
</dbReference>
<evidence type="ECO:0000256" key="15">
    <source>
        <dbReference type="ARBA" id="ARBA00040883"/>
    </source>
</evidence>
<feature type="binding site" evidence="16">
    <location>
        <position position="138"/>
    </location>
    <ligand>
        <name>ATP</name>
        <dbReference type="ChEBI" id="CHEBI:30616"/>
    </ligand>
</feature>
<evidence type="ECO:0000256" key="9">
    <source>
        <dbReference type="ARBA" id="ARBA00022741"/>
    </source>
</evidence>
<keyword evidence="8 16" id="KW-0808">Transferase</keyword>
<evidence type="ECO:0000256" key="8">
    <source>
        <dbReference type="ARBA" id="ARBA00022679"/>
    </source>
</evidence>
<evidence type="ECO:0000256" key="2">
    <source>
        <dbReference type="ARBA" id="ARBA00001958"/>
    </source>
</evidence>
<dbReference type="PANTHER" id="PTHR34265">
    <property type="entry name" value="TYPE III PANTOTHENATE KINASE"/>
    <property type="match status" value="1"/>
</dbReference>
<keyword evidence="12 16" id="KW-0630">Potassium</keyword>
<dbReference type="EC" id="2.7.1.33" evidence="6 16"/>
<gene>
    <name evidence="16" type="primary">coaX</name>
    <name evidence="17" type="ORF">GCM10009093_20160</name>
</gene>
<comment type="caution">
    <text evidence="16">Lacks conserved residue(s) required for the propagation of feature annotation.</text>
</comment>
<comment type="subcellular location">
    <subcellularLocation>
        <location evidence="3 16">Cytoplasm</location>
    </subcellularLocation>
</comment>
<evidence type="ECO:0000256" key="13">
    <source>
        <dbReference type="ARBA" id="ARBA00022993"/>
    </source>
</evidence>
<keyword evidence="10 16" id="KW-0418">Kinase</keyword>
<dbReference type="GO" id="GO:0016301">
    <property type="term" value="F:kinase activity"/>
    <property type="evidence" value="ECO:0007669"/>
    <property type="project" value="UniProtKB-KW"/>
</dbReference>
<evidence type="ECO:0000313" key="18">
    <source>
        <dbReference type="Proteomes" id="UP001500791"/>
    </source>
</evidence>
<dbReference type="EMBL" id="BAAAEJ010000007">
    <property type="protein sequence ID" value="GAA0393534.1"/>
    <property type="molecule type" value="Genomic_DNA"/>
</dbReference>
<comment type="caution">
    <text evidence="17">The sequence shown here is derived from an EMBL/GenBank/DDBJ whole genome shotgun (WGS) entry which is preliminary data.</text>
</comment>
<feature type="active site" description="Proton acceptor" evidence="16">
    <location>
        <position position="115"/>
    </location>
</feature>
<keyword evidence="11 16" id="KW-0067">ATP-binding</keyword>
<dbReference type="NCBIfam" id="NF009844">
    <property type="entry name" value="PRK13318.1-2"/>
    <property type="match status" value="1"/>
</dbReference>
<keyword evidence="18" id="KW-1185">Reference proteome</keyword>
<dbReference type="NCBIfam" id="TIGR00671">
    <property type="entry name" value="baf"/>
    <property type="match status" value="1"/>
</dbReference>
<evidence type="ECO:0000256" key="3">
    <source>
        <dbReference type="ARBA" id="ARBA00004496"/>
    </source>
</evidence>
<evidence type="ECO:0000256" key="7">
    <source>
        <dbReference type="ARBA" id="ARBA00022490"/>
    </source>
</evidence>
<comment type="subunit">
    <text evidence="5 16">Homodimer.</text>
</comment>
<feature type="binding site" evidence="16">
    <location>
        <position position="135"/>
    </location>
    <ligand>
        <name>K(+)</name>
        <dbReference type="ChEBI" id="CHEBI:29103"/>
    </ligand>
</feature>
<keyword evidence="16" id="KW-0479">Metal-binding</keyword>